<evidence type="ECO:0000256" key="8">
    <source>
        <dbReference type="ARBA" id="ARBA00022741"/>
    </source>
</evidence>
<dbReference type="AlphaFoldDB" id="A0A6V8KX35"/>
<feature type="domain" description="YrdC-like" evidence="12">
    <location>
        <begin position="19"/>
        <end position="208"/>
    </location>
</feature>
<proteinExistence type="inferred from homology"/>
<dbReference type="PROSITE" id="PS51163">
    <property type="entry name" value="YRDC"/>
    <property type="match status" value="1"/>
</dbReference>
<evidence type="ECO:0000256" key="5">
    <source>
        <dbReference type="ARBA" id="ARBA00022679"/>
    </source>
</evidence>
<dbReference type="InterPro" id="IPR050156">
    <property type="entry name" value="TC-AMP_synthase_SUA5"/>
</dbReference>
<comment type="caution">
    <text evidence="13">The sequence shown here is derived from an EMBL/GenBank/DDBJ whole genome shotgun (WGS) entry which is preliminary data.</text>
</comment>
<dbReference type="Gene3D" id="3.90.870.10">
    <property type="entry name" value="DHBP synthase"/>
    <property type="match status" value="1"/>
</dbReference>
<evidence type="ECO:0000313" key="13">
    <source>
        <dbReference type="EMBL" id="GFJ85155.1"/>
    </source>
</evidence>
<dbReference type="Pfam" id="PF01300">
    <property type="entry name" value="Sua5_yciO_yrdC"/>
    <property type="match status" value="1"/>
</dbReference>
<dbReference type="EMBL" id="BLPF01000004">
    <property type="protein sequence ID" value="GFJ85155.1"/>
    <property type="molecule type" value="Genomic_DNA"/>
</dbReference>
<organism evidence="13 14">
    <name type="scientific">Phytohabitans houttuyneae</name>
    <dbReference type="NCBI Taxonomy" id="1076126"/>
    <lineage>
        <taxon>Bacteria</taxon>
        <taxon>Bacillati</taxon>
        <taxon>Actinomycetota</taxon>
        <taxon>Actinomycetes</taxon>
        <taxon>Micromonosporales</taxon>
        <taxon>Micromonosporaceae</taxon>
    </lineage>
</organism>
<evidence type="ECO:0000256" key="4">
    <source>
        <dbReference type="ARBA" id="ARBA00022490"/>
    </source>
</evidence>
<dbReference type="GO" id="GO:0005737">
    <property type="term" value="C:cytoplasm"/>
    <property type="evidence" value="ECO:0007669"/>
    <property type="project" value="UniProtKB-SubCell"/>
</dbReference>
<dbReference type="GO" id="GO:0061710">
    <property type="term" value="F:L-threonylcarbamoyladenylate synthase"/>
    <property type="evidence" value="ECO:0007669"/>
    <property type="project" value="UniProtKB-EC"/>
</dbReference>
<dbReference type="PANTHER" id="PTHR17490">
    <property type="entry name" value="SUA5"/>
    <property type="match status" value="1"/>
</dbReference>
<keyword evidence="9" id="KW-0067">ATP-binding</keyword>
<evidence type="ECO:0000256" key="1">
    <source>
        <dbReference type="ARBA" id="ARBA00004496"/>
    </source>
</evidence>
<comment type="subcellular location">
    <subcellularLocation>
        <location evidence="1">Cytoplasm</location>
    </subcellularLocation>
</comment>
<gene>
    <name evidence="13" type="ORF">Phou_093350</name>
</gene>
<reference evidence="13 14" key="1">
    <citation type="submission" date="2020-03" db="EMBL/GenBank/DDBJ databases">
        <title>Whole genome shotgun sequence of Phytohabitans houttuyneae NBRC 108639.</title>
        <authorList>
            <person name="Komaki H."/>
            <person name="Tamura T."/>
        </authorList>
    </citation>
    <scope>NUCLEOTIDE SEQUENCE [LARGE SCALE GENOMIC DNA]</scope>
    <source>
        <strain evidence="13 14">NBRC 108639</strain>
    </source>
</reference>
<evidence type="ECO:0000256" key="11">
    <source>
        <dbReference type="ARBA" id="ARBA00048366"/>
    </source>
</evidence>
<dbReference type="GO" id="GO:0000049">
    <property type="term" value="F:tRNA binding"/>
    <property type="evidence" value="ECO:0007669"/>
    <property type="project" value="TreeGrafter"/>
</dbReference>
<comment type="similarity">
    <text evidence="2">Belongs to the SUA5 family.</text>
</comment>
<keyword evidence="7" id="KW-0548">Nucleotidyltransferase</keyword>
<dbReference type="GO" id="GO:0005524">
    <property type="term" value="F:ATP binding"/>
    <property type="evidence" value="ECO:0007669"/>
    <property type="project" value="UniProtKB-KW"/>
</dbReference>
<dbReference type="GO" id="GO:0006450">
    <property type="term" value="P:regulation of translational fidelity"/>
    <property type="evidence" value="ECO:0007669"/>
    <property type="project" value="TreeGrafter"/>
</dbReference>
<evidence type="ECO:0000256" key="10">
    <source>
        <dbReference type="ARBA" id="ARBA00029774"/>
    </source>
</evidence>
<evidence type="ECO:0000256" key="9">
    <source>
        <dbReference type="ARBA" id="ARBA00022840"/>
    </source>
</evidence>
<comment type="catalytic activity">
    <reaction evidence="11">
        <text>L-threonine + hydrogencarbonate + ATP = L-threonylcarbamoyladenylate + diphosphate + H2O</text>
        <dbReference type="Rhea" id="RHEA:36407"/>
        <dbReference type="ChEBI" id="CHEBI:15377"/>
        <dbReference type="ChEBI" id="CHEBI:17544"/>
        <dbReference type="ChEBI" id="CHEBI:30616"/>
        <dbReference type="ChEBI" id="CHEBI:33019"/>
        <dbReference type="ChEBI" id="CHEBI:57926"/>
        <dbReference type="ChEBI" id="CHEBI:73682"/>
        <dbReference type="EC" id="2.7.7.87"/>
    </reaction>
</comment>
<name>A0A6V8KX35_9ACTN</name>
<keyword evidence="8" id="KW-0547">Nucleotide-binding</keyword>
<dbReference type="GO" id="GO:0008033">
    <property type="term" value="P:tRNA processing"/>
    <property type="evidence" value="ECO:0007669"/>
    <property type="project" value="UniProtKB-KW"/>
</dbReference>
<dbReference type="EC" id="2.7.7.87" evidence="3"/>
<evidence type="ECO:0000256" key="3">
    <source>
        <dbReference type="ARBA" id="ARBA00012584"/>
    </source>
</evidence>
<keyword evidence="4" id="KW-0963">Cytoplasm</keyword>
<dbReference type="RefSeq" id="WP_173070053.1">
    <property type="nucleotide sequence ID" value="NZ_BAABGO010000014.1"/>
</dbReference>
<keyword evidence="14" id="KW-1185">Reference proteome</keyword>
<evidence type="ECO:0000313" key="14">
    <source>
        <dbReference type="Proteomes" id="UP000482800"/>
    </source>
</evidence>
<dbReference type="InterPro" id="IPR006070">
    <property type="entry name" value="Sua5-like_dom"/>
</dbReference>
<protein>
    <recommendedName>
        <fullName evidence="10">L-threonylcarbamoyladenylate synthase</fullName>
        <ecNumber evidence="3">2.7.7.87</ecNumber>
    </recommendedName>
    <alternativeName>
        <fullName evidence="10">L-threonylcarbamoyladenylate synthase</fullName>
    </alternativeName>
</protein>
<evidence type="ECO:0000259" key="12">
    <source>
        <dbReference type="PROSITE" id="PS51163"/>
    </source>
</evidence>
<evidence type="ECO:0000256" key="7">
    <source>
        <dbReference type="ARBA" id="ARBA00022695"/>
    </source>
</evidence>
<dbReference type="GO" id="GO:0003725">
    <property type="term" value="F:double-stranded RNA binding"/>
    <property type="evidence" value="ECO:0007669"/>
    <property type="project" value="InterPro"/>
</dbReference>
<dbReference type="InterPro" id="IPR017945">
    <property type="entry name" value="DHBP_synth_RibB-like_a/b_dom"/>
</dbReference>
<keyword evidence="6" id="KW-0819">tRNA processing</keyword>
<evidence type="ECO:0000256" key="6">
    <source>
        <dbReference type="ARBA" id="ARBA00022694"/>
    </source>
</evidence>
<reference evidence="13 14" key="2">
    <citation type="submission" date="2020-03" db="EMBL/GenBank/DDBJ databases">
        <authorList>
            <person name="Ichikawa N."/>
            <person name="Kimura A."/>
            <person name="Kitahashi Y."/>
            <person name="Uohara A."/>
        </authorList>
    </citation>
    <scope>NUCLEOTIDE SEQUENCE [LARGE SCALE GENOMIC DNA]</scope>
    <source>
        <strain evidence="13 14">NBRC 108639</strain>
    </source>
</reference>
<accession>A0A6V8KX35</accession>
<keyword evidence="5" id="KW-0808">Transferase</keyword>
<dbReference type="NCBIfam" id="TIGR00057">
    <property type="entry name" value="L-threonylcarbamoyladenylate synthase"/>
    <property type="match status" value="1"/>
</dbReference>
<evidence type="ECO:0000256" key="2">
    <source>
        <dbReference type="ARBA" id="ARBA00007663"/>
    </source>
</evidence>
<dbReference type="SUPFAM" id="SSF55821">
    <property type="entry name" value="YrdC/RibB"/>
    <property type="match status" value="1"/>
</dbReference>
<dbReference type="PANTHER" id="PTHR17490:SF16">
    <property type="entry name" value="THREONYLCARBAMOYL-AMP SYNTHASE"/>
    <property type="match status" value="1"/>
</dbReference>
<sequence length="219" mass="23209">MQQRFNFLAPATQSGLLRLGDAEFVAGRLRDGGLAVLPTETGYMLAALATSLPALRAAFDVKERDYAHAMHVACASIGMAARYARLSADARRLMGAFTPGPLTVVAQQTGALPDEMVTLGGTVGIRVPDHPATLQVIATLDAPITATSLNRSGEETRPFDRDLLEELPWGDAHDIPVVEDKAAVRYAAASTLVRLTGPAPEVLRQGPITADQIAAALER</sequence>
<dbReference type="Proteomes" id="UP000482800">
    <property type="component" value="Unassembled WGS sequence"/>
</dbReference>